<accession>A0AAN8M365</accession>
<protein>
    <submittedName>
        <fullName evidence="1">Uncharacterized protein</fullName>
    </submittedName>
</protein>
<keyword evidence="2" id="KW-1185">Reference proteome</keyword>
<dbReference type="EMBL" id="JAGTTL010000004">
    <property type="protein sequence ID" value="KAK6323910.1"/>
    <property type="molecule type" value="Genomic_DNA"/>
</dbReference>
<evidence type="ECO:0000313" key="2">
    <source>
        <dbReference type="Proteomes" id="UP001356427"/>
    </source>
</evidence>
<proteinExistence type="predicted"/>
<comment type="caution">
    <text evidence="1">The sequence shown here is derived from an EMBL/GenBank/DDBJ whole genome shotgun (WGS) entry which is preliminary data.</text>
</comment>
<dbReference type="Proteomes" id="UP001356427">
    <property type="component" value="Unassembled WGS sequence"/>
</dbReference>
<organism evidence="1 2">
    <name type="scientific">Coregonus suidteri</name>
    <dbReference type="NCBI Taxonomy" id="861788"/>
    <lineage>
        <taxon>Eukaryota</taxon>
        <taxon>Metazoa</taxon>
        <taxon>Chordata</taxon>
        <taxon>Craniata</taxon>
        <taxon>Vertebrata</taxon>
        <taxon>Euteleostomi</taxon>
        <taxon>Actinopterygii</taxon>
        <taxon>Neopterygii</taxon>
        <taxon>Teleostei</taxon>
        <taxon>Protacanthopterygii</taxon>
        <taxon>Salmoniformes</taxon>
        <taxon>Salmonidae</taxon>
        <taxon>Coregoninae</taxon>
        <taxon>Coregonus</taxon>
    </lineage>
</organism>
<reference evidence="1 2" key="1">
    <citation type="submission" date="2021-04" db="EMBL/GenBank/DDBJ databases">
        <authorList>
            <person name="De Guttry C."/>
            <person name="Zahm M."/>
            <person name="Klopp C."/>
            <person name="Cabau C."/>
            <person name="Louis A."/>
            <person name="Berthelot C."/>
            <person name="Parey E."/>
            <person name="Roest Crollius H."/>
            <person name="Montfort J."/>
            <person name="Robinson-Rechavi M."/>
            <person name="Bucao C."/>
            <person name="Bouchez O."/>
            <person name="Gislard M."/>
            <person name="Lluch J."/>
            <person name="Milhes M."/>
            <person name="Lampietro C."/>
            <person name="Lopez Roques C."/>
            <person name="Donnadieu C."/>
            <person name="Braasch I."/>
            <person name="Desvignes T."/>
            <person name="Postlethwait J."/>
            <person name="Bobe J."/>
            <person name="Wedekind C."/>
            <person name="Guiguen Y."/>
        </authorList>
    </citation>
    <scope>NUCLEOTIDE SEQUENCE [LARGE SCALE GENOMIC DNA]</scope>
    <source>
        <strain evidence="1">Cs_M1</strain>
        <tissue evidence="1">Blood</tissue>
    </source>
</reference>
<dbReference type="AlphaFoldDB" id="A0AAN8M365"/>
<evidence type="ECO:0000313" key="1">
    <source>
        <dbReference type="EMBL" id="KAK6323910.1"/>
    </source>
</evidence>
<name>A0AAN8M365_9TELE</name>
<sequence length="115" mass="12703">MCCAVRCVFPKDTTEAQIWEVNTEVSHPDDAMSQLLSATFAREVFGVGDVEVNQENGSLSNQCPVLCGRRDWTTVGREAMGVHCGSLCGQYFCSPRDLCQSLWKSAHHSASPWSF</sequence>
<gene>
    <name evidence="1" type="ORF">J4Q44_G00062490</name>
</gene>